<protein>
    <submittedName>
        <fullName evidence="1">Uncharacterized protein</fullName>
    </submittedName>
</protein>
<evidence type="ECO:0000313" key="1">
    <source>
        <dbReference type="EMBL" id="OAQ30282.1"/>
    </source>
</evidence>
<proteinExistence type="predicted"/>
<organism evidence="1 2">
    <name type="scientific">Linnemannia elongata AG-77</name>
    <dbReference type="NCBI Taxonomy" id="1314771"/>
    <lineage>
        <taxon>Eukaryota</taxon>
        <taxon>Fungi</taxon>
        <taxon>Fungi incertae sedis</taxon>
        <taxon>Mucoromycota</taxon>
        <taxon>Mortierellomycotina</taxon>
        <taxon>Mortierellomycetes</taxon>
        <taxon>Mortierellales</taxon>
        <taxon>Mortierellaceae</taxon>
        <taxon>Linnemannia</taxon>
    </lineage>
</organism>
<sequence>MTDSRKRSMSANSTQVEMFEVVLLLFKDPPNASELVKQVSVSDMEDGTGKMVLSGRLPDLVLPEDMQSRLRTASWPYNEQYDDMTDKHRLLSDQATLAKRLVVEDL</sequence>
<dbReference type="EMBL" id="KV442036">
    <property type="protein sequence ID" value="OAQ30282.1"/>
    <property type="molecule type" value="Genomic_DNA"/>
</dbReference>
<dbReference type="AlphaFoldDB" id="A0A197JY66"/>
<dbReference type="Proteomes" id="UP000078512">
    <property type="component" value="Unassembled WGS sequence"/>
</dbReference>
<keyword evidence="2" id="KW-1185">Reference proteome</keyword>
<gene>
    <name evidence="1" type="ORF">K457DRAFT_125420</name>
</gene>
<name>A0A197JY66_9FUNG</name>
<evidence type="ECO:0000313" key="2">
    <source>
        <dbReference type="Proteomes" id="UP000078512"/>
    </source>
</evidence>
<accession>A0A197JY66</accession>
<reference evidence="1 2" key="1">
    <citation type="submission" date="2016-05" db="EMBL/GenBank/DDBJ databases">
        <title>Genome sequencing reveals origins of a unique bacterial endosymbiosis in the earliest lineages of terrestrial Fungi.</title>
        <authorList>
            <consortium name="DOE Joint Genome Institute"/>
            <person name="Uehling J."/>
            <person name="Gryganskyi A."/>
            <person name="Hameed K."/>
            <person name="Tschaplinski T."/>
            <person name="Misztal P."/>
            <person name="Wu S."/>
            <person name="Desiro A."/>
            <person name="Vande Pol N."/>
            <person name="Du Z.-Y."/>
            <person name="Zienkiewicz A."/>
            <person name="Zienkiewicz K."/>
            <person name="Morin E."/>
            <person name="Tisserant E."/>
            <person name="Splivallo R."/>
            <person name="Hainaut M."/>
            <person name="Henrissat B."/>
            <person name="Ohm R."/>
            <person name="Kuo A."/>
            <person name="Yan J."/>
            <person name="Lipzen A."/>
            <person name="Nolan M."/>
            <person name="Labutti K."/>
            <person name="Barry K."/>
            <person name="Goldstein A."/>
            <person name="Labbe J."/>
            <person name="Schadt C."/>
            <person name="Tuskan G."/>
            <person name="Grigoriev I."/>
            <person name="Martin F."/>
            <person name="Vilgalys R."/>
            <person name="Bonito G."/>
        </authorList>
    </citation>
    <scope>NUCLEOTIDE SEQUENCE [LARGE SCALE GENOMIC DNA]</scope>
    <source>
        <strain evidence="1 2">AG-77</strain>
    </source>
</reference>